<dbReference type="Proteomes" id="UP001152797">
    <property type="component" value="Unassembled WGS sequence"/>
</dbReference>
<dbReference type="EMBL" id="CAMXCT010005557">
    <property type="protein sequence ID" value="CAI4012718.1"/>
    <property type="molecule type" value="Genomic_DNA"/>
</dbReference>
<dbReference type="EMBL" id="CAMXCT030005557">
    <property type="protein sequence ID" value="CAL4800030.1"/>
    <property type="molecule type" value="Genomic_DNA"/>
</dbReference>
<evidence type="ECO:0000256" key="1">
    <source>
        <dbReference type="ARBA" id="ARBA00004141"/>
    </source>
</evidence>
<feature type="transmembrane region" description="Helical" evidence="7">
    <location>
        <begin position="385"/>
        <end position="406"/>
    </location>
</feature>
<gene>
    <name evidence="8" type="ORF">C1SCF055_LOCUS37751</name>
</gene>
<keyword evidence="6" id="KW-0325">Glycoprotein</keyword>
<feature type="transmembrane region" description="Helical" evidence="7">
    <location>
        <begin position="451"/>
        <end position="471"/>
    </location>
</feature>
<keyword evidence="3 7" id="KW-0812">Transmembrane</keyword>
<comment type="similarity">
    <text evidence="2 7">Belongs to the CTL (choline transporter-like) family.</text>
</comment>
<reference evidence="9 10" key="2">
    <citation type="submission" date="2024-05" db="EMBL/GenBank/DDBJ databases">
        <authorList>
            <person name="Chen Y."/>
            <person name="Shah S."/>
            <person name="Dougan E. K."/>
            <person name="Thang M."/>
            <person name="Chan C."/>
        </authorList>
    </citation>
    <scope>NUCLEOTIDE SEQUENCE [LARGE SCALE GENOMIC DNA]</scope>
</reference>
<dbReference type="OrthoDB" id="438431at2759"/>
<feature type="transmembrane region" description="Helical" evidence="7">
    <location>
        <begin position="223"/>
        <end position="243"/>
    </location>
</feature>
<evidence type="ECO:0000256" key="7">
    <source>
        <dbReference type="RuleBase" id="RU368066"/>
    </source>
</evidence>
<dbReference type="GO" id="GO:0022857">
    <property type="term" value="F:transmembrane transporter activity"/>
    <property type="evidence" value="ECO:0007669"/>
    <property type="project" value="UniProtKB-UniRule"/>
</dbReference>
<evidence type="ECO:0000256" key="3">
    <source>
        <dbReference type="ARBA" id="ARBA00022692"/>
    </source>
</evidence>
<feature type="transmembrane region" description="Helical" evidence="7">
    <location>
        <begin position="483"/>
        <end position="501"/>
    </location>
</feature>
<dbReference type="AlphaFoldDB" id="A0A9P1GGW4"/>
<dbReference type="EMBL" id="CAMXCT020005557">
    <property type="protein sequence ID" value="CAL1166093.1"/>
    <property type="molecule type" value="Genomic_DNA"/>
</dbReference>
<proteinExistence type="inferred from homology"/>
<evidence type="ECO:0000256" key="6">
    <source>
        <dbReference type="ARBA" id="ARBA00023180"/>
    </source>
</evidence>
<evidence type="ECO:0000313" key="10">
    <source>
        <dbReference type="Proteomes" id="UP001152797"/>
    </source>
</evidence>
<accession>A0A9P1GGW4</accession>
<keyword evidence="10" id="KW-1185">Reference proteome</keyword>
<keyword evidence="4 7" id="KW-1133">Transmembrane helix</keyword>
<dbReference type="Pfam" id="PF04515">
    <property type="entry name" value="Choline_transpo"/>
    <property type="match status" value="1"/>
</dbReference>
<feature type="transmembrane region" description="Helical" evidence="7">
    <location>
        <begin position="349"/>
        <end position="364"/>
    </location>
</feature>
<reference evidence="8" key="1">
    <citation type="submission" date="2022-10" db="EMBL/GenBank/DDBJ databases">
        <authorList>
            <person name="Chen Y."/>
            <person name="Dougan E. K."/>
            <person name="Chan C."/>
            <person name="Rhodes N."/>
            <person name="Thang M."/>
        </authorList>
    </citation>
    <scope>NUCLEOTIDE SEQUENCE</scope>
</reference>
<sequence length="685" mass="77466">MDSDTDDDSDKEALLATATTTATAATNGTNGASSAAEVKGLNPVTVVRRCTDCFWIVPFLLNCAMCGVITWHSDMHANLSALFRLPDFMGHDCGGRFRMDKPYLYFCMEKPSEHIFNEKNKSLDLTHPICVSKYTKAYKRPLYRCLLRWRADETFNTSSLCYVGGNTNSSDAWEWVQDYPSQPLAGCICRPHIHFAVNLYKDYDKALTTAPPNLTVLLYIRNWPIYMLSIFVSICFSIAYILMLSKCARILIWISFLVVAVASGLMCIFFSYHFNTGYFKDVVGHRAGDPIDLMRGVGTFIVFVFSVCQMCSLRSSLDSAGRVLELACQCVLSTPSLVLMPLILALQRTWLLCWWLIVIGNYFTSELQNGETRVKHAVYGTTKQWEYVVIFPTINKVYAVMFTFGLLWFNEVITAAATFVMYFTGQVWQLLNNSKKQQVRCRTVRGYCIMIRYHCGTVALAGFLQLFLYPLHITLGFFEDAGTGPVGFILESFCSCVLDFYRNNIGPFKRDALQGVSLHSMSFYESAIHYHKRHNALEDVRVLNTQAKIFQIGGLSLAGLLGYLTVVYRLQLPPYENPDEMEYVHEPFPYCVIGGAFAFWVALPFVKIFDVVSDAVLYAMWTEKLARPPPEDVMETFRNCGWTRTVQKMSRYTGCHCGMNRDGLPIPKGAPPGKTIVNPALQRLA</sequence>
<protein>
    <recommendedName>
        <fullName evidence="7">Choline transporter-like protein</fullName>
    </recommendedName>
</protein>
<evidence type="ECO:0000256" key="5">
    <source>
        <dbReference type="ARBA" id="ARBA00023136"/>
    </source>
</evidence>
<evidence type="ECO:0000256" key="2">
    <source>
        <dbReference type="ARBA" id="ARBA00007168"/>
    </source>
</evidence>
<feature type="transmembrane region" description="Helical" evidence="7">
    <location>
        <begin position="250"/>
        <end position="273"/>
    </location>
</feature>
<comment type="function">
    <text evidence="7">Choline transporter.</text>
</comment>
<evidence type="ECO:0000313" key="8">
    <source>
        <dbReference type="EMBL" id="CAI4012718.1"/>
    </source>
</evidence>
<comment type="subcellular location">
    <subcellularLocation>
        <location evidence="7">Cell membrane</location>
        <topology evidence="7">Multi-pass membrane protein</topology>
    </subcellularLocation>
    <subcellularLocation>
        <location evidence="1">Membrane</location>
        <topology evidence="1">Multi-pass membrane protein</topology>
    </subcellularLocation>
</comment>
<comment type="caution">
    <text evidence="8">The sequence shown here is derived from an EMBL/GenBank/DDBJ whole genome shotgun (WGS) entry which is preliminary data.</text>
</comment>
<evidence type="ECO:0000313" key="9">
    <source>
        <dbReference type="EMBL" id="CAL4800030.1"/>
    </source>
</evidence>
<feature type="transmembrane region" description="Helical" evidence="7">
    <location>
        <begin position="587"/>
        <end position="606"/>
    </location>
</feature>
<feature type="transmembrane region" description="Helical" evidence="7">
    <location>
        <begin position="412"/>
        <end position="431"/>
    </location>
</feature>
<dbReference type="PANTHER" id="PTHR12385">
    <property type="entry name" value="CHOLINE TRANSPORTER-LIKE (SLC FAMILY 44)"/>
    <property type="match status" value="1"/>
</dbReference>
<name>A0A9P1GGW4_9DINO</name>
<keyword evidence="5 7" id="KW-0472">Membrane</keyword>
<dbReference type="PANTHER" id="PTHR12385:SF14">
    <property type="entry name" value="CHOLINE TRANSPORTER-LIKE 2"/>
    <property type="match status" value="1"/>
</dbReference>
<evidence type="ECO:0000256" key="4">
    <source>
        <dbReference type="ARBA" id="ARBA00022989"/>
    </source>
</evidence>
<dbReference type="GO" id="GO:0005886">
    <property type="term" value="C:plasma membrane"/>
    <property type="evidence" value="ECO:0007669"/>
    <property type="project" value="UniProtKB-SubCell"/>
</dbReference>
<feature type="transmembrane region" description="Helical" evidence="7">
    <location>
        <begin position="549"/>
        <end position="567"/>
    </location>
</feature>
<dbReference type="InterPro" id="IPR007603">
    <property type="entry name" value="Choline_transptr-like"/>
</dbReference>
<organism evidence="8">
    <name type="scientific">Cladocopium goreaui</name>
    <dbReference type="NCBI Taxonomy" id="2562237"/>
    <lineage>
        <taxon>Eukaryota</taxon>
        <taxon>Sar</taxon>
        <taxon>Alveolata</taxon>
        <taxon>Dinophyceae</taxon>
        <taxon>Suessiales</taxon>
        <taxon>Symbiodiniaceae</taxon>
        <taxon>Cladocopium</taxon>
    </lineage>
</organism>